<dbReference type="Proteomes" id="UP000324748">
    <property type="component" value="Unassembled WGS sequence"/>
</dbReference>
<comment type="caution">
    <text evidence="2">The sequence shown here is derived from an EMBL/GenBank/DDBJ whole genome shotgun (WGS) entry which is preliminary data.</text>
</comment>
<accession>A0A5B0N1H5</accession>
<feature type="compositionally biased region" description="Basic and acidic residues" evidence="1">
    <location>
        <begin position="92"/>
        <end position="109"/>
    </location>
</feature>
<sequence>MIPPRLAHHLQSLITRKLLESPIFNEFVARTDGAFHSIRLGLKEGWQEGKQESSTDGKSSKDDQEPQKPNKTTQESKSSSRDRRKTVYSTEQTRESKTTTDQDRSRLDTEQKLQELLEKLRRQQPKS</sequence>
<organism evidence="2 4">
    <name type="scientific">Puccinia graminis f. sp. tritici</name>
    <dbReference type="NCBI Taxonomy" id="56615"/>
    <lineage>
        <taxon>Eukaryota</taxon>
        <taxon>Fungi</taxon>
        <taxon>Dikarya</taxon>
        <taxon>Basidiomycota</taxon>
        <taxon>Pucciniomycotina</taxon>
        <taxon>Pucciniomycetes</taxon>
        <taxon>Pucciniales</taxon>
        <taxon>Pucciniaceae</taxon>
        <taxon>Puccinia</taxon>
    </lineage>
</organism>
<gene>
    <name evidence="2" type="ORF">PGT21_024941</name>
    <name evidence="3" type="ORF">PGTUg99_014131</name>
</gene>
<protein>
    <submittedName>
        <fullName evidence="2">Uncharacterized protein</fullName>
    </submittedName>
</protein>
<evidence type="ECO:0000313" key="3">
    <source>
        <dbReference type="EMBL" id="KAA1123971.1"/>
    </source>
</evidence>
<dbReference type="EMBL" id="VDEP01000205">
    <property type="protein sequence ID" value="KAA1123971.1"/>
    <property type="molecule type" value="Genomic_DNA"/>
</dbReference>
<proteinExistence type="predicted"/>
<dbReference type="EMBL" id="VSWC01000119">
    <property type="protein sequence ID" value="KAA1083095.1"/>
    <property type="molecule type" value="Genomic_DNA"/>
</dbReference>
<evidence type="ECO:0000256" key="1">
    <source>
        <dbReference type="SAM" id="MobiDB-lite"/>
    </source>
</evidence>
<evidence type="ECO:0000313" key="4">
    <source>
        <dbReference type="Proteomes" id="UP000324748"/>
    </source>
</evidence>
<dbReference type="OrthoDB" id="2507475at2759"/>
<feature type="compositionally biased region" description="Basic and acidic residues" evidence="1">
    <location>
        <begin position="44"/>
        <end position="68"/>
    </location>
</feature>
<keyword evidence="4" id="KW-1185">Reference proteome</keyword>
<evidence type="ECO:0000313" key="2">
    <source>
        <dbReference type="EMBL" id="KAA1083095.1"/>
    </source>
</evidence>
<dbReference type="AlphaFoldDB" id="A0A5B0N1H5"/>
<dbReference type="Proteomes" id="UP000325313">
    <property type="component" value="Unassembled WGS sequence"/>
</dbReference>
<name>A0A5B0N1H5_PUCGR</name>
<feature type="region of interest" description="Disordered" evidence="1">
    <location>
        <begin position="44"/>
        <end position="109"/>
    </location>
</feature>
<reference evidence="4 5" key="1">
    <citation type="submission" date="2019-05" db="EMBL/GenBank/DDBJ databases">
        <title>Emergence of the Ug99 lineage of the wheat stem rust pathogen through somatic hybridization.</title>
        <authorList>
            <person name="Li F."/>
            <person name="Upadhyaya N.M."/>
            <person name="Sperschneider J."/>
            <person name="Matny O."/>
            <person name="Nguyen-Phuc H."/>
            <person name="Mago R."/>
            <person name="Raley C."/>
            <person name="Miller M.E."/>
            <person name="Silverstein K.A.T."/>
            <person name="Henningsen E."/>
            <person name="Hirsch C.D."/>
            <person name="Visser B."/>
            <person name="Pretorius Z.A."/>
            <person name="Steffenson B.J."/>
            <person name="Schwessinger B."/>
            <person name="Dodds P.N."/>
            <person name="Figueroa M."/>
        </authorList>
    </citation>
    <scope>NUCLEOTIDE SEQUENCE [LARGE SCALE GENOMIC DNA]</scope>
    <source>
        <strain evidence="2">21-0</strain>
        <strain evidence="3 5">Ug99</strain>
    </source>
</reference>
<evidence type="ECO:0000313" key="5">
    <source>
        <dbReference type="Proteomes" id="UP000325313"/>
    </source>
</evidence>